<feature type="region of interest" description="Disordered" evidence="1">
    <location>
        <begin position="771"/>
        <end position="804"/>
    </location>
</feature>
<dbReference type="Gene3D" id="2.40.128.630">
    <property type="match status" value="1"/>
</dbReference>
<dbReference type="PANTHER" id="PTHR46857">
    <property type="entry name" value="EPITHELIAL CELL-TRANSFORMING SEQUENCE 2 ONCOGENE-LIKE"/>
    <property type="match status" value="1"/>
</dbReference>
<dbReference type="InterPro" id="IPR013783">
    <property type="entry name" value="Ig-like_fold"/>
</dbReference>
<name>A0A178MV79_9PROT</name>
<dbReference type="InterPro" id="IPR025592">
    <property type="entry name" value="DUF4347"/>
</dbReference>
<dbReference type="NCBIfam" id="TIGR04534">
    <property type="entry name" value="ELWxxDGT_rpt"/>
    <property type="match status" value="1"/>
</dbReference>
<feature type="region of interest" description="Disordered" evidence="1">
    <location>
        <begin position="584"/>
        <end position="605"/>
    </location>
</feature>
<dbReference type="InterPro" id="IPR030916">
    <property type="entry name" value="ELWxxDGT_rpt"/>
</dbReference>
<dbReference type="InterPro" id="IPR011047">
    <property type="entry name" value="Quinoprotein_ADH-like_sf"/>
</dbReference>
<comment type="caution">
    <text evidence="3">The sequence shown here is derived from an EMBL/GenBank/DDBJ whole genome shotgun (WGS) entry which is preliminary data.</text>
</comment>
<dbReference type="SMART" id="SM00564">
    <property type="entry name" value="PQQ"/>
    <property type="match status" value="5"/>
</dbReference>
<evidence type="ECO:0000313" key="4">
    <source>
        <dbReference type="Proteomes" id="UP000078543"/>
    </source>
</evidence>
<dbReference type="InterPro" id="IPR018391">
    <property type="entry name" value="PQQ_b-propeller_rpt"/>
</dbReference>
<accession>A0A178MV79</accession>
<dbReference type="STRING" id="1437059.A6A05_10345"/>
<dbReference type="SMART" id="SM00736">
    <property type="entry name" value="CADG"/>
    <property type="match status" value="1"/>
</dbReference>
<protein>
    <recommendedName>
        <fullName evidence="2">Dystroglycan-type cadherin-like domain-containing protein</fullName>
    </recommendedName>
</protein>
<dbReference type="EMBL" id="LWQU01000127">
    <property type="protein sequence ID" value="OAN52950.1"/>
    <property type="molecule type" value="Genomic_DNA"/>
</dbReference>
<feature type="compositionally biased region" description="Low complexity" evidence="1">
    <location>
        <begin position="584"/>
        <end position="594"/>
    </location>
</feature>
<dbReference type="SUPFAM" id="SSF50998">
    <property type="entry name" value="Quinoprotein alcohol dehydrogenase-like"/>
    <property type="match status" value="1"/>
</dbReference>
<organism evidence="3 4">
    <name type="scientific">Magnetospirillum moscoviense</name>
    <dbReference type="NCBI Taxonomy" id="1437059"/>
    <lineage>
        <taxon>Bacteria</taxon>
        <taxon>Pseudomonadati</taxon>
        <taxon>Pseudomonadota</taxon>
        <taxon>Alphaproteobacteria</taxon>
        <taxon>Rhodospirillales</taxon>
        <taxon>Rhodospirillaceae</taxon>
        <taxon>Magnetospirillum</taxon>
    </lineage>
</organism>
<dbReference type="Pfam" id="PF05345">
    <property type="entry name" value="He_PIG"/>
    <property type="match status" value="1"/>
</dbReference>
<dbReference type="AlphaFoldDB" id="A0A178MV79"/>
<dbReference type="InterPro" id="IPR015919">
    <property type="entry name" value="Cadherin-like_sf"/>
</dbReference>
<evidence type="ECO:0000313" key="3">
    <source>
        <dbReference type="EMBL" id="OAN52950.1"/>
    </source>
</evidence>
<dbReference type="PANTHER" id="PTHR46857:SF2">
    <property type="entry name" value="F-BOX ONLY PROTEIN 16"/>
    <property type="match status" value="1"/>
</dbReference>
<feature type="compositionally biased region" description="Polar residues" evidence="1">
    <location>
        <begin position="773"/>
        <end position="787"/>
    </location>
</feature>
<proteinExistence type="predicted"/>
<sequence>MMALEPRIMFDGAAMAEAIDAHSDGADAVMPVAVTTNPRVLLLSSRVADGGDLALAAKDDVLVVRYDAEADSPDAILSRLSHALDGQQASSIALASHGANGAFELTAQYGVSLAGIAGDGALQAFMTALGAQITEGGRIDLLACGVAGDSAGNALLAYLSDITGRSVAASTDSTGNAAFGGDWHLEAGDVDASQYFHAAALAGVDGLLANPEMVADINPGVNSSSVGMPVNVNGTLYFRANDGTNGIELWKYDRINAPSMVADIRAGANSSGPNNLANVNGTLYFGANDGTNGTELWKYDGTNAPSMVANINPGANSSVPEYMTNVNGTLYFGATDGTNGQELWKYDGINAPSRVADINPGANSSTPEYLTNVNGTLYFRADDGTNGRELWKYDGTNAPSRVADIRAGANSSSPGNMINVNGTLYFGANDGTNGTELWKYDGINAPSMVADINPGATGSSPSYLTNVNGTLYFSASDGTNGNELWKYDGTNTPSMVANIGPAGSPGNIEFITNANGTLYFSAGEGTNDLELWKYDGINAPSRVADIWPGATGSSPTNMIYVNGTLYFSASEGSNGRELWRYIPPSTASSSSSSSSPPPPPRTGEAVSVKIQAPIAQTGDTGASLVTAVRAPAGEFAQGVQGNFQAMRHLSTTGGNGFQVAVGTPSVNAVRDGALFVQKGIPAVLPESRMVNFSIPIDAFGHTSAEANITLAAKLTDGRPLPAWLSFDSAKGVFVGEAPEGFNGALSVVVVARDNAGNEVGTTFEIRVRGGGSVIQNNAPPASENQPPQGEVPQAPGQQGELAPDPAAPVIKLSDFGPSQTFGGQTFAGKPSFQEELRMANRLSGARQAQLLAAARAVARTA</sequence>
<dbReference type="Proteomes" id="UP000078543">
    <property type="component" value="Unassembled WGS sequence"/>
</dbReference>
<dbReference type="InterPro" id="IPR052805">
    <property type="entry name" value="GEF_Ubiquitin-Prot_Reg"/>
</dbReference>
<evidence type="ECO:0000259" key="2">
    <source>
        <dbReference type="SMART" id="SM00736"/>
    </source>
</evidence>
<evidence type="ECO:0000256" key="1">
    <source>
        <dbReference type="SAM" id="MobiDB-lite"/>
    </source>
</evidence>
<dbReference type="InterPro" id="IPR006644">
    <property type="entry name" value="Cadg"/>
</dbReference>
<dbReference type="SUPFAM" id="SSF49313">
    <property type="entry name" value="Cadherin-like"/>
    <property type="match status" value="1"/>
</dbReference>
<dbReference type="Pfam" id="PF14252">
    <property type="entry name" value="DUF4347"/>
    <property type="match status" value="1"/>
</dbReference>
<reference evidence="3 4" key="1">
    <citation type="submission" date="2016-04" db="EMBL/GenBank/DDBJ databases">
        <title>Draft genome sequence of freshwater magnetotactic bacteria Magnetospirillum marisnigri SP-1 and Magnetospirillum moscoviense BB-1.</title>
        <authorList>
            <person name="Koziaeva V."/>
            <person name="Dziuba M.V."/>
            <person name="Ivanov T.M."/>
            <person name="Kuznetsov B."/>
            <person name="Grouzdev D.S."/>
        </authorList>
    </citation>
    <scope>NUCLEOTIDE SEQUENCE [LARGE SCALE GENOMIC DNA]</scope>
    <source>
        <strain evidence="3 4">BB-1</strain>
    </source>
</reference>
<feature type="domain" description="Dystroglycan-type cadherin-like" evidence="2">
    <location>
        <begin position="675"/>
        <end position="779"/>
    </location>
</feature>
<dbReference type="Gene3D" id="2.60.40.10">
    <property type="entry name" value="Immunoglobulins"/>
    <property type="match status" value="1"/>
</dbReference>
<gene>
    <name evidence="3" type="ORF">A6A05_10345</name>
</gene>
<keyword evidence="4" id="KW-1185">Reference proteome</keyword>
<dbReference type="GO" id="GO:0016020">
    <property type="term" value="C:membrane"/>
    <property type="evidence" value="ECO:0007669"/>
    <property type="project" value="InterPro"/>
</dbReference>
<dbReference type="GO" id="GO:0005509">
    <property type="term" value="F:calcium ion binding"/>
    <property type="evidence" value="ECO:0007669"/>
    <property type="project" value="InterPro"/>
</dbReference>